<evidence type="ECO:0000313" key="1">
    <source>
        <dbReference type="EMBL" id="CAG8445280.1"/>
    </source>
</evidence>
<proteinExistence type="predicted"/>
<keyword evidence="2" id="KW-1185">Reference proteome</keyword>
<gene>
    <name evidence="1" type="ORF">FMOSSE_LOCUS1126</name>
</gene>
<dbReference type="Proteomes" id="UP000789375">
    <property type="component" value="Unassembled WGS sequence"/>
</dbReference>
<sequence>MLSTDIGRNIELNMFYTGYYSKSQNTANLILSNRSLRTFPYFTFAYVLHKYKIPFTNRDHCKLLEKPFSYTFIKVTHLSTYETYRWALGSSFWTKVLKNIENWKQVTENDMLEIISQNLPWQSYGQEDVKMIIYIKKAQSLLSSQKDAINPFRLFKELYNRSAGKANGQDSLYCF</sequence>
<comment type="caution">
    <text evidence="1">The sequence shown here is derived from an EMBL/GenBank/DDBJ whole genome shotgun (WGS) entry which is preliminary data.</text>
</comment>
<accession>A0A9N8V6D2</accession>
<dbReference type="EMBL" id="CAJVPP010000126">
    <property type="protein sequence ID" value="CAG8445280.1"/>
    <property type="molecule type" value="Genomic_DNA"/>
</dbReference>
<organism evidence="1 2">
    <name type="scientific">Funneliformis mosseae</name>
    <name type="common">Endomycorrhizal fungus</name>
    <name type="synonym">Glomus mosseae</name>
    <dbReference type="NCBI Taxonomy" id="27381"/>
    <lineage>
        <taxon>Eukaryota</taxon>
        <taxon>Fungi</taxon>
        <taxon>Fungi incertae sedis</taxon>
        <taxon>Mucoromycota</taxon>
        <taxon>Glomeromycotina</taxon>
        <taxon>Glomeromycetes</taxon>
        <taxon>Glomerales</taxon>
        <taxon>Glomeraceae</taxon>
        <taxon>Funneliformis</taxon>
    </lineage>
</organism>
<reference evidence="1" key="1">
    <citation type="submission" date="2021-06" db="EMBL/GenBank/DDBJ databases">
        <authorList>
            <person name="Kallberg Y."/>
            <person name="Tangrot J."/>
            <person name="Rosling A."/>
        </authorList>
    </citation>
    <scope>NUCLEOTIDE SEQUENCE</scope>
    <source>
        <strain evidence="1">87-6 pot B 2015</strain>
    </source>
</reference>
<protein>
    <submittedName>
        <fullName evidence="1">1111_t:CDS:1</fullName>
    </submittedName>
</protein>
<dbReference type="AlphaFoldDB" id="A0A9N8V6D2"/>
<evidence type="ECO:0000313" key="2">
    <source>
        <dbReference type="Proteomes" id="UP000789375"/>
    </source>
</evidence>
<name>A0A9N8V6D2_FUNMO</name>